<comment type="caution">
    <text evidence="1">The sequence shown here is derived from an EMBL/GenBank/DDBJ whole genome shotgun (WGS) entry which is preliminary data.</text>
</comment>
<dbReference type="AlphaFoldDB" id="A0A9K3CYN6"/>
<reference evidence="1 2" key="1">
    <citation type="journal article" date="2018" name="PLoS ONE">
        <title>The draft genome of Kipferlia bialata reveals reductive genome evolution in fornicate parasites.</title>
        <authorList>
            <person name="Tanifuji G."/>
            <person name="Takabayashi S."/>
            <person name="Kume K."/>
            <person name="Takagi M."/>
            <person name="Nakayama T."/>
            <person name="Kamikawa R."/>
            <person name="Inagaki Y."/>
            <person name="Hashimoto T."/>
        </authorList>
    </citation>
    <scope>NUCLEOTIDE SEQUENCE [LARGE SCALE GENOMIC DNA]</scope>
    <source>
        <strain evidence="1">NY0173</strain>
    </source>
</reference>
<proteinExistence type="predicted"/>
<feature type="non-terminal residue" evidence="1">
    <location>
        <position position="1"/>
    </location>
</feature>
<gene>
    <name evidence="1" type="ORF">KIPB_006506</name>
</gene>
<dbReference type="Proteomes" id="UP000265618">
    <property type="component" value="Unassembled WGS sequence"/>
</dbReference>
<accession>A0A9K3CYN6</accession>
<organism evidence="1 2">
    <name type="scientific">Kipferlia bialata</name>
    <dbReference type="NCBI Taxonomy" id="797122"/>
    <lineage>
        <taxon>Eukaryota</taxon>
        <taxon>Metamonada</taxon>
        <taxon>Carpediemonas-like organisms</taxon>
        <taxon>Kipferlia</taxon>
    </lineage>
</organism>
<evidence type="ECO:0000313" key="1">
    <source>
        <dbReference type="EMBL" id="GIQ84922.1"/>
    </source>
</evidence>
<name>A0A9K3CYN6_9EUKA</name>
<evidence type="ECO:0000313" key="2">
    <source>
        <dbReference type="Proteomes" id="UP000265618"/>
    </source>
</evidence>
<keyword evidence="2" id="KW-1185">Reference proteome</keyword>
<sequence length="411" mass="44056">MMKIGIGAVAPAVRKRVEPSVVNISIPTSVPTCLAVHDIVTGLYNSNTYPLDSSHRILVWVQPGDEITFEECLDDQMISAGTPLSVSVHSSSTLPASLPDHLGYTHVIDTCGFAPACSQLSISLQSDEGTSMGTPFGQPHSGVVYPLHAMHLALASGNKDWTERFRGVASSYKADVDLVGRSSSELKSYRPIDPSYRVSFGAEDGSQSDISGQMLTRLRSVHDDIASNVLKEVEGLAECGFGEKERESGAGMTSLAASLRGKPLASRDAWKALISIAHARRLTSIRAACVTGLCIRDVCEAATLGCWPFSAQDTKSTLMAMVLAIDPSYMDKTTYTFLTTAAYELNSAGLGKGSSGGGSLYRYVTALLEIAFGCYLSEMYHSSIRDTRDPQTEHHPFPSSTVSIFADPLLL</sequence>
<protein>
    <submittedName>
        <fullName evidence="1">Uncharacterized protein</fullName>
    </submittedName>
</protein>
<dbReference type="EMBL" id="BDIP01001679">
    <property type="protein sequence ID" value="GIQ84922.1"/>
    <property type="molecule type" value="Genomic_DNA"/>
</dbReference>